<feature type="region of interest" description="Disordered" evidence="2">
    <location>
        <begin position="407"/>
        <end position="434"/>
    </location>
</feature>
<dbReference type="eggNOG" id="ENOG502SYC6">
    <property type="taxonomic scope" value="Eukaryota"/>
</dbReference>
<evidence type="ECO:0000256" key="2">
    <source>
        <dbReference type="SAM" id="MobiDB-lite"/>
    </source>
</evidence>
<evidence type="ECO:0000313" key="3">
    <source>
        <dbReference type="EnsemblMetazoa" id="Aqu2.1.41448_001"/>
    </source>
</evidence>
<proteinExistence type="predicted"/>
<dbReference type="AlphaFoldDB" id="A0A1X7VPW8"/>
<reference evidence="3" key="1">
    <citation type="submission" date="2017-05" db="UniProtKB">
        <authorList>
            <consortium name="EnsemblMetazoa"/>
        </authorList>
    </citation>
    <scope>IDENTIFICATION</scope>
</reference>
<dbReference type="InParanoid" id="A0A1X7VPW8"/>
<organism evidence="3">
    <name type="scientific">Amphimedon queenslandica</name>
    <name type="common">Sponge</name>
    <dbReference type="NCBI Taxonomy" id="400682"/>
    <lineage>
        <taxon>Eukaryota</taxon>
        <taxon>Metazoa</taxon>
        <taxon>Porifera</taxon>
        <taxon>Demospongiae</taxon>
        <taxon>Heteroscleromorpha</taxon>
        <taxon>Haplosclerida</taxon>
        <taxon>Niphatidae</taxon>
        <taxon>Amphimedon</taxon>
    </lineage>
</organism>
<evidence type="ECO:0000256" key="1">
    <source>
        <dbReference type="SAM" id="Coils"/>
    </source>
</evidence>
<sequence length="657" mass="76025">MEDEGEQMEQCPFRVKIPDLGCIYWLLDLPDDSSPIVKKYTKNLERFCDLALADSACVRTIITRSVSVIQTCSKRDAIRLGSQCNRLTKYIEATEIYLFLFKDIAIKMAKKLQYTMECLYDCRPPRNTEAKLLLQSITGLSEVMLEATNMQLLLVTKMAKITNDGFTTFLQSENTLPEAYCTLANFSKNDQRLAEPDDAETLAILNDAAHRLFVLWDEIAKWLRAIVSMTGDINGSTPQVQDKNFDEFKVKVIKISASWIALSKMCFKYINHIKPQEFLTSIEAAFPMQSIDDIISNLSTHFHDIEAYLLSYSDRDLRLEDSIQVYGSWVQPKIDTTVYRCSELAIEAKELLSSFDTVKASKNLVEIEQQSKHVAIMVMIYLKRLQVIEAYAECQQENIMKRRHKLESEVKDKEEKQNELESELAKARQQHNHYDTRKKDLQNKKKELEKHKKDCEASLRKLKKTSLKYLYTKSIIIVLGKQVQVSKDNIKLNESSYKKSRVYVKNKESQIQRLRKGVKILSQELEKLRQECDYGIERLQEMKKATADLKKSIFLWDEFLANVEHGEKRAVKALRLVQTANKSKNKERVLGSRGMQTALENFTDAFTTVEHLFTKQWQYVIVYDYTCDMCERPKNGLPLPVDKNTVVCCDCAQTFVE</sequence>
<feature type="coiled-coil region" evidence="1">
    <location>
        <begin position="504"/>
        <end position="545"/>
    </location>
</feature>
<protein>
    <submittedName>
        <fullName evidence="3">Uncharacterized protein</fullName>
    </submittedName>
</protein>
<accession>A0A1X7VPW8</accession>
<dbReference type="EnsemblMetazoa" id="Aqu2.1.41448_001">
    <property type="protein sequence ID" value="Aqu2.1.41448_001"/>
    <property type="gene ID" value="Aqu2.1.41448"/>
</dbReference>
<name>A0A1X7VPW8_AMPQE</name>
<keyword evidence="1" id="KW-0175">Coiled coil</keyword>